<keyword evidence="4 6" id="KW-1133">Transmembrane helix</keyword>
<protein>
    <submittedName>
        <fullName evidence="8">Permease</fullName>
    </submittedName>
</protein>
<comment type="similarity">
    <text evidence="2">Belongs to the EamA transporter family.</text>
</comment>
<keyword evidence="9" id="KW-1185">Reference proteome</keyword>
<name>A0ABQ6F6Y9_9RHOO</name>
<dbReference type="Pfam" id="PF00892">
    <property type="entry name" value="EamA"/>
    <property type="match status" value="2"/>
</dbReference>
<comment type="subcellular location">
    <subcellularLocation>
        <location evidence="1">Membrane</location>
        <topology evidence="1">Multi-pass membrane protein</topology>
    </subcellularLocation>
</comment>
<feature type="domain" description="EamA" evidence="7">
    <location>
        <begin position="2"/>
        <end position="129"/>
    </location>
</feature>
<dbReference type="Proteomes" id="UP001157167">
    <property type="component" value="Unassembled WGS sequence"/>
</dbReference>
<proteinExistence type="inferred from homology"/>
<keyword evidence="5 6" id="KW-0472">Membrane</keyword>
<dbReference type="SUPFAM" id="SSF103481">
    <property type="entry name" value="Multidrug resistance efflux transporter EmrE"/>
    <property type="match status" value="2"/>
</dbReference>
<feature type="transmembrane region" description="Helical" evidence="6">
    <location>
        <begin position="114"/>
        <end position="130"/>
    </location>
</feature>
<feature type="domain" description="EamA" evidence="7">
    <location>
        <begin position="138"/>
        <end position="270"/>
    </location>
</feature>
<evidence type="ECO:0000256" key="1">
    <source>
        <dbReference type="ARBA" id="ARBA00004141"/>
    </source>
</evidence>
<keyword evidence="3 6" id="KW-0812">Transmembrane</keyword>
<evidence type="ECO:0000256" key="6">
    <source>
        <dbReference type="SAM" id="Phobius"/>
    </source>
</evidence>
<dbReference type="PANTHER" id="PTHR32322:SF2">
    <property type="entry name" value="EAMA DOMAIN-CONTAINING PROTEIN"/>
    <property type="match status" value="1"/>
</dbReference>
<evidence type="ECO:0000313" key="9">
    <source>
        <dbReference type="Proteomes" id="UP001157167"/>
    </source>
</evidence>
<evidence type="ECO:0000256" key="4">
    <source>
        <dbReference type="ARBA" id="ARBA00022989"/>
    </source>
</evidence>
<comment type="caution">
    <text evidence="8">The sequence shown here is derived from an EMBL/GenBank/DDBJ whole genome shotgun (WGS) entry which is preliminary data.</text>
</comment>
<feature type="transmembrane region" description="Helical" evidence="6">
    <location>
        <begin position="167"/>
        <end position="186"/>
    </location>
</feature>
<dbReference type="InterPro" id="IPR000620">
    <property type="entry name" value="EamA_dom"/>
</dbReference>
<dbReference type="InterPro" id="IPR050638">
    <property type="entry name" value="AA-Vitamin_Transporters"/>
</dbReference>
<sequence>MALSATSFGAMAIFARVAYAGGADVTAVLFLRFAIAGVAMAALTLATRRRWPSRRNGTVLALMGGVGYVAQSMCFFSALRFASAGLVALLLYLYPFLVALIGVAFLGERLTHRRSLAMGAALVGTALTLGEGLGGSGIGVALGVATAVIYSIYIVAGSRVLAAEDALASSTVVMLAAALVFGGLVLATGPRFPAGPAAWMACVAIALVSTAVAMATFFAGIQRLGAADAATLSTLEPVVTFILAAVFLGEAVSLGQIIGGAIVLGAVIALARDGAGSAQSGSGSTRSR</sequence>
<evidence type="ECO:0000313" key="8">
    <source>
        <dbReference type="EMBL" id="GLT20994.1"/>
    </source>
</evidence>
<feature type="transmembrane region" description="Helical" evidence="6">
    <location>
        <begin position="230"/>
        <end position="248"/>
    </location>
</feature>
<feature type="transmembrane region" description="Helical" evidence="6">
    <location>
        <begin position="59"/>
        <end position="79"/>
    </location>
</feature>
<evidence type="ECO:0000256" key="5">
    <source>
        <dbReference type="ARBA" id="ARBA00023136"/>
    </source>
</evidence>
<reference evidence="9" key="1">
    <citation type="journal article" date="2019" name="Int. J. Syst. Evol. Microbiol.">
        <title>The Global Catalogue of Microorganisms (GCM) 10K type strain sequencing project: providing services to taxonomists for standard genome sequencing and annotation.</title>
        <authorList>
            <consortium name="The Broad Institute Genomics Platform"/>
            <consortium name="The Broad Institute Genome Sequencing Center for Infectious Disease"/>
            <person name="Wu L."/>
            <person name="Ma J."/>
        </authorList>
    </citation>
    <scope>NUCLEOTIDE SEQUENCE [LARGE SCALE GENOMIC DNA]</scope>
    <source>
        <strain evidence="9">NBRC 102407</strain>
    </source>
</reference>
<gene>
    <name evidence="8" type="ORF">GCM10007933_04460</name>
</gene>
<dbReference type="InterPro" id="IPR037185">
    <property type="entry name" value="EmrE-like"/>
</dbReference>
<feature type="transmembrane region" description="Helical" evidence="6">
    <location>
        <begin position="30"/>
        <end position="47"/>
    </location>
</feature>
<feature type="transmembrane region" description="Helical" evidence="6">
    <location>
        <begin position="198"/>
        <end position="218"/>
    </location>
</feature>
<evidence type="ECO:0000256" key="2">
    <source>
        <dbReference type="ARBA" id="ARBA00007362"/>
    </source>
</evidence>
<feature type="transmembrane region" description="Helical" evidence="6">
    <location>
        <begin position="254"/>
        <end position="271"/>
    </location>
</feature>
<feature type="transmembrane region" description="Helical" evidence="6">
    <location>
        <begin position="85"/>
        <end position="107"/>
    </location>
</feature>
<dbReference type="PANTHER" id="PTHR32322">
    <property type="entry name" value="INNER MEMBRANE TRANSPORTER"/>
    <property type="match status" value="1"/>
</dbReference>
<evidence type="ECO:0000259" key="7">
    <source>
        <dbReference type="Pfam" id="PF00892"/>
    </source>
</evidence>
<organism evidence="8 9">
    <name type="scientific">Zoogloea oryzae</name>
    <dbReference type="NCBI Taxonomy" id="310767"/>
    <lineage>
        <taxon>Bacteria</taxon>
        <taxon>Pseudomonadati</taxon>
        <taxon>Pseudomonadota</taxon>
        <taxon>Betaproteobacteria</taxon>
        <taxon>Rhodocyclales</taxon>
        <taxon>Zoogloeaceae</taxon>
        <taxon>Zoogloea</taxon>
    </lineage>
</organism>
<feature type="transmembrane region" description="Helical" evidence="6">
    <location>
        <begin position="136"/>
        <end position="155"/>
    </location>
</feature>
<evidence type="ECO:0000256" key="3">
    <source>
        <dbReference type="ARBA" id="ARBA00022692"/>
    </source>
</evidence>
<accession>A0ABQ6F6Y9</accession>
<dbReference type="EMBL" id="BSPX01000003">
    <property type="protein sequence ID" value="GLT20994.1"/>
    <property type="molecule type" value="Genomic_DNA"/>
</dbReference>